<dbReference type="PANTHER" id="PTHR22617">
    <property type="entry name" value="CHEMOTAXIS SENSOR HISTIDINE KINASE-RELATED"/>
    <property type="match status" value="1"/>
</dbReference>
<dbReference type="SUPFAM" id="SSF50341">
    <property type="entry name" value="CheW-like"/>
    <property type="match status" value="1"/>
</dbReference>
<dbReference type="AlphaFoldDB" id="A0A1F2PE76"/>
<dbReference type="InterPro" id="IPR002545">
    <property type="entry name" value="CheW-lke_dom"/>
</dbReference>
<reference evidence="6" key="2">
    <citation type="submission" date="2021-11" db="EMBL/GenBank/DDBJ databases">
        <title>Isoprene-degrading acetogen.</title>
        <authorList>
            <person name="Yang Y."/>
            <person name="Jin H."/>
            <person name="Yan J."/>
        </authorList>
    </citation>
    <scope>NUCLEOTIDE SEQUENCE</scope>
    <source>
        <strain evidence="6">Berkeley</strain>
    </source>
</reference>
<dbReference type="EMBL" id="CP087994">
    <property type="protein sequence ID" value="UYO61055.1"/>
    <property type="molecule type" value="Genomic_DNA"/>
</dbReference>
<dbReference type="Proteomes" id="UP000176244">
    <property type="component" value="Unassembled WGS sequence"/>
</dbReference>
<dbReference type="PANTHER" id="PTHR22617:SF45">
    <property type="entry name" value="CHEMOTAXIS PROTEIN CHEW"/>
    <property type="match status" value="1"/>
</dbReference>
<keyword evidence="8" id="KW-1185">Reference proteome</keyword>
<organism evidence="5 7">
    <name type="scientific">Acetobacterium wieringae</name>
    <dbReference type="NCBI Taxonomy" id="52694"/>
    <lineage>
        <taxon>Bacteria</taxon>
        <taxon>Bacillati</taxon>
        <taxon>Bacillota</taxon>
        <taxon>Clostridia</taxon>
        <taxon>Eubacteriales</taxon>
        <taxon>Eubacteriaceae</taxon>
        <taxon>Acetobacterium</taxon>
    </lineage>
</organism>
<dbReference type="GO" id="GO:0006935">
    <property type="term" value="P:chemotaxis"/>
    <property type="evidence" value="ECO:0007669"/>
    <property type="project" value="InterPro"/>
</dbReference>
<gene>
    <name evidence="5" type="primary">cheW_3</name>
    <name evidence="5" type="ORF">ACWI_30080</name>
    <name evidence="6" type="ORF">LNN31_09655</name>
</gene>
<dbReference type="PROSITE" id="PS50851">
    <property type="entry name" value="CHEW"/>
    <property type="match status" value="1"/>
</dbReference>
<evidence type="ECO:0000313" key="8">
    <source>
        <dbReference type="Proteomes" id="UP001163550"/>
    </source>
</evidence>
<dbReference type="OrthoDB" id="9794382at2"/>
<dbReference type="EMBL" id="LKEU01000039">
    <property type="protein sequence ID" value="OFV69553.1"/>
    <property type="molecule type" value="Genomic_DNA"/>
</dbReference>
<dbReference type="InterPro" id="IPR039315">
    <property type="entry name" value="CheW"/>
</dbReference>
<evidence type="ECO:0000256" key="1">
    <source>
        <dbReference type="ARBA" id="ARBA00004496"/>
    </source>
</evidence>
<dbReference type="Pfam" id="PF01584">
    <property type="entry name" value="CheW"/>
    <property type="match status" value="1"/>
</dbReference>
<evidence type="ECO:0000256" key="3">
    <source>
        <dbReference type="ARBA" id="ARBA00022490"/>
    </source>
</evidence>
<evidence type="ECO:0000259" key="4">
    <source>
        <dbReference type="PROSITE" id="PS50851"/>
    </source>
</evidence>
<dbReference type="Proteomes" id="UP001163550">
    <property type="component" value="Chromosome"/>
</dbReference>
<comment type="subcellular location">
    <subcellularLocation>
        <location evidence="1">Cytoplasm</location>
    </subcellularLocation>
</comment>
<evidence type="ECO:0000313" key="6">
    <source>
        <dbReference type="EMBL" id="UYO61055.1"/>
    </source>
</evidence>
<dbReference type="Gene3D" id="2.40.50.180">
    <property type="entry name" value="CheA-289, Domain 4"/>
    <property type="match status" value="1"/>
</dbReference>
<reference evidence="5 7" key="1">
    <citation type="submission" date="2015-09" db="EMBL/GenBank/DDBJ databases">
        <title>Genome sequence of Acetobacterium wieringae DSM 1911.</title>
        <authorList>
            <person name="Poehlein A."/>
            <person name="Bengelsdorf F.R."/>
            <person name="Schiel-Bengelsdorf B."/>
            <person name="Duerre P."/>
            <person name="Daniel R."/>
        </authorList>
    </citation>
    <scope>NUCLEOTIDE SEQUENCE [LARGE SCALE GENOMIC DNA]</scope>
    <source>
        <strain evidence="5 7">DSM 1911</strain>
    </source>
</reference>
<accession>A0A1F2PE76</accession>
<feature type="domain" description="CheW-like" evidence="4">
    <location>
        <begin position="16"/>
        <end position="156"/>
    </location>
</feature>
<sequence length="173" mass="19839">MIKEATEEFDQDDDQQGMYLTFELANEYYGIWIGYVTEIIGILPFTEVPELPAYVRGIFNLRGRIIPLMDMRLRFQKEFVPYDERSCVIVIDVGKNTVGLIVDSVSEVISFEAADIIEQPMLSSGISNQFIKSIGKVGNEVKQLLDCDKLLSNQEVEILINQKDERYKDEMVL</sequence>
<proteinExistence type="predicted"/>
<dbReference type="RefSeq" id="WP_070372266.1">
    <property type="nucleotide sequence ID" value="NZ_CABIIK010000015.1"/>
</dbReference>
<dbReference type="InterPro" id="IPR036061">
    <property type="entry name" value="CheW-like_dom_sf"/>
</dbReference>
<dbReference type="Gene3D" id="2.30.30.40">
    <property type="entry name" value="SH3 Domains"/>
    <property type="match status" value="1"/>
</dbReference>
<evidence type="ECO:0000256" key="2">
    <source>
        <dbReference type="ARBA" id="ARBA00021483"/>
    </source>
</evidence>
<evidence type="ECO:0000313" key="5">
    <source>
        <dbReference type="EMBL" id="OFV69553.1"/>
    </source>
</evidence>
<name>A0A1F2PE76_9FIRM</name>
<dbReference type="GO" id="GO:0007165">
    <property type="term" value="P:signal transduction"/>
    <property type="evidence" value="ECO:0007669"/>
    <property type="project" value="InterPro"/>
</dbReference>
<evidence type="ECO:0000313" key="7">
    <source>
        <dbReference type="Proteomes" id="UP000176244"/>
    </source>
</evidence>
<dbReference type="GO" id="GO:0005829">
    <property type="term" value="C:cytosol"/>
    <property type="evidence" value="ECO:0007669"/>
    <property type="project" value="TreeGrafter"/>
</dbReference>
<protein>
    <recommendedName>
        <fullName evidence="2">Chemotaxis protein CheW</fullName>
    </recommendedName>
</protein>
<keyword evidence="3" id="KW-0963">Cytoplasm</keyword>
<dbReference type="SMART" id="SM00260">
    <property type="entry name" value="CheW"/>
    <property type="match status" value="1"/>
</dbReference>
<dbReference type="STRING" id="52694.ACWI_30080"/>